<proteinExistence type="predicted"/>
<reference evidence="1" key="1">
    <citation type="submission" date="2021-01" db="EMBL/GenBank/DDBJ databases">
        <authorList>
            <person name="Sun Q."/>
        </authorList>
    </citation>
    <scope>NUCLEOTIDE SEQUENCE</scope>
    <source>
        <strain evidence="1">YIM B02566</strain>
    </source>
</reference>
<gene>
    <name evidence="1" type="ORF">JHL16_15440</name>
</gene>
<evidence type="ECO:0000313" key="1">
    <source>
        <dbReference type="EMBL" id="MBK1867751.1"/>
    </source>
</evidence>
<evidence type="ECO:0000313" key="2">
    <source>
        <dbReference type="Proteomes" id="UP000616151"/>
    </source>
</evidence>
<organism evidence="1 2">
    <name type="scientific">Taklimakanibacter albus</name>
    <dbReference type="NCBI Taxonomy" id="2800327"/>
    <lineage>
        <taxon>Bacteria</taxon>
        <taxon>Pseudomonadati</taxon>
        <taxon>Pseudomonadota</taxon>
        <taxon>Alphaproteobacteria</taxon>
        <taxon>Hyphomicrobiales</taxon>
        <taxon>Aestuariivirgaceae</taxon>
        <taxon>Taklimakanibacter</taxon>
    </lineage>
</organism>
<name>A0ACC5R509_9HYPH</name>
<accession>A0ACC5R509</accession>
<protein>
    <submittedName>
        <fullName evidence="1">Mucoidy inhibitor MuiA family protein</fullName>
    </submittedName>
</protein>
<comment type="caution">
    <text evidence="1">The sequence shown here is derived from an EMBL/GenBank/DDBJ whole genome shotgun (WGS) entry which is preliminary data.</text>
</comment>
<sequence>MRHAAAAFFLATTALTAPAFAADITAASRIDKVTVFPQGAEVTRIAEARIGQGEHTLIFDGLPAELSPETLRVEGVGGAKLEIGSVDSKIVFLPTDTLDQNRKRIEKDIESLSDERAALDQTIGDAEYQKTLMQQLASATLTQKPQEGATRILDAQGLSGVLDLVGAKLASLGKTVLDARTRQREIDRLVEELNNKLTDLAPREDQRMRVSVHLSAPAETAGTFRLSYRVQNAGWQPIYDARLGEMGKDGKAKIEIVRRADVMQATAESWDNVALTLSTARPMGATAAPDLAPMAVGGFIDGRSENYTSRGVGNAAPEAPIVAEESLQAAPAQDMDVKRAVQKQARVEIAGFQALYGIQDRVTVDNTGTAKKVRIATDEIEAKLSAQAAPKLDPNAYLTAAFTLSGDTPLLPGPVMLYRDGVFMGQGMLPMLSPGEETRLGFGADDLIKVKRIEVKRRTAEEGLLSTSNVDERAFDITVKNLHQAAIPVTILDQMPYSTDQKITVETSSGMTPATVKDYERRRGVLAWSFELPSQDTKVIKHGYKISWPQTLKLGLNGE</sequence>
<dbReference type="EMBL" id="JAENHL010000007">
    <property type="protein sequence ID" value="MBK1867751.1"/>
    <property type="molecule type" value="Genomic_DNA"/>
</dbReference>
<dbReference type="Proteomes" id="UP000616151">
    <property type="component" value="Unassembled WGS sequence"/>
</dbReference>
<keyword evidence="2" id="KW-1185">Reference proteome</keyword>